<feature type="compositionally biased region" description="Acidic residues" evidence="1">
    <location>
        <begin position="108"/>
        <end position="117"/>
    </location>
</feature>
<dbReference type="HOGENOM" id="CLU_767762_0_0_1"/>
<evidence type="ECO:0000256" key="1">
    <source>
        <dbReference type="SAM" id="MobiDB-lite"/>
    </source>
</evidence>
<gene>
    <name evidence="2" type="primary">him-8</name>
</gene>
<feature type="compositionally biased region" description="Basic and acidic residues" evidence="1">
    <location>
        <begin position="118"/>
        <end position="128"/>
    </location>
</feature>
<organism evidence="2">
    <name type="scientific">Caenorhabditis remanei</name>
    <name type="common">Caenorhabditis vulgaris</name>
    <dbReference type="NCBI Taxonomy" id="31234"/>
    <lineage>
        <taxon>Eukaryota</taxon>
        <taxon>Metazoa</taxon>
        <taxon>Ecdysozoa</taxon>
        <taxon>Nematoda</taxon>
        <taxon>Chromadorea</taxon>
        <taxon>Rhabditida</taxon>
        <taxon>Rhabditina</taxon>
        <taxon>Rhabditomorpha</taxon>
        <taxon>Rhabditoidea</taxon>
        <taxon>Rhabditidae</taxon>
        <taxon>Peloderinae</taxon>
        <taxon>Caenorhabditis</taxon>
    </lineage>
</organism>
<dbReference type="InterPro" id="IPR053360">
    <property type="entry name" value="Zinc_finger_domain"/>
</dbReference>
<dbReference type="GO" id="GO:0000794">
    <property type="term" value="C:condensed nuclear chromosome"/>
    <property type="evidence" value="ECO:0007669"/>
    <property type="project" value="TreeGrafter"/>
</dbReference>
<feature type="region of interest" description="Disordered" evidence="1">
    <location>
        <begin position="108"/>
        <end position="128"/>
    </location>
</feature>
<dbReference type="PANTHER" id="PTHR36945:SF2">
    <property type="entry name" value="C2H2-TYPE DOMAIN-CONTAINING PROTEIN"/>
    <property type="match status" value="1"/>
</dbReference>
<dbReference type="PANTHER" id="PTHR36945">
    <property type="entry name" value="HIGH INCIDENCE OF MALES (INCREASED X CHROMOSOME LOSS)-RELATED-RELATED"/>
    <property type="match status" value="1"/>
</dbReference>
<proteinExistence type="predicted"/>
<evidence type="ECO:0000313" key="2">
    <source>
        <dbReference type="EMBL" id="DAA05839.1"/>
    </source>
</evidence>
<dbReference type="GO" id="GO:0045132">
    <property type="term" value="P:meiotic chromosome segregation"/>
    <property type="evidence" value="ECO:0007669"/>
    <property type="project" value="TreeGrafter"/>
</dbReference>
<name>A1A692_CAERE</name>
<protein>
    <submittedName>
        <fullName evidence="2">HIM-8</fullName>
    </submittedName>
</protein>
<reference evidence="2" key="1">
    <citation type="journal article" date="2006" name="Dev. Cell">
        <title>A family of zinc-finger proteins is required for chromosome-specific pairing and synapsis during meiosis in C. elegans.</title>
        <authorList>
            <person name="Phillips C.M."/>
            <person name="Dernburg A.F."/>
        </authorList>
    </citation>
    <scope>NUCLEOTIDE SEQUENCE</scope>
</reference>
<dbReference type="EMBL" id="BK005903">
    <property type="protein sequence ID" value="DAA05839.1"/>
    <property type="molecule type" value="Genomic_DNA"/>
</dbReference>
<accession>A1A692</accession>
<sequence>MTVDSFPYIDVRLYSRSLQKLKQDGISLKKILEGVGFSGVSIREGRISRGRKKQFTVPSLSTSIANVDVPRSSTPIVSQVDIRKKITWNLQERISEIADDDEEKVDFDSEVDSEEIIEESRKSSEQKKRDTDVALVLDGIMETVIEKEKTVRSTAAILIPADEMTISKFSDPVTFNRNITGPVYCSIAPAVFDSDHGNIPQSEERKNSSSYGLSNMDAHHSFHVDNIDETADLPAEEKTTERNGKHTKTFKAAQKTTRCTHDTQNTAVPITCNFPKCGHVISWRIRSGKINLVDHALKHSKKKFLKCHECKNKAKEIKTIRSMRYHYQTSHKGMKMTGYGVSTLPLKDPDFRKLLHDCFGDQLDAFNEELSEKTDDFTICRSRREVYIFFELNPVKYLNFRKL</sequence>
<dbReference type="AlphaFoldDB" id="A1A692"/>